<dbReference type="RefSeq" id="WP_043147251.1">
    <property type="nucleotide sequence ID" value="NZ_JSUQ01000047.1"/>
</dbReference>
<organism evidence="1 2">
    <name type="scientific">Mameliella alba</name>
    <dbReference type="NCBI Taxonomy" id="561184"/>
    <lineage>
        <taxon>Bacteria</taxon>
        <taxon>Pseudomonadati</taxon>
        <taxon>Pseudomonadota</taxon>
        <taxon>Alphaproteobacteria</taxon>
        <taxon>Rhodobacterales</taxon>
        <taxon>Roseobacteraceae</taxon>
        <taxon>Mameliella</taxon>
    </lineage>
</organism>
<dbReference type="OrthoDB" id="8878859at2"/>
<dbReference type="EMBL" id="JSUQ01000047">
    <property type="protein sequence ID" value="KHQ49715.1"/>
    <property type="molecule type" value="Genomic_DNA"/>
</dbReference>
<comment type="caution">
    <text evidence="1">The sequence shown here is derived from an EMBL/GenBank/DDBJ whole genome shotgun (WGS) entry which is preliminary data.</text>
</comment>
<evidence type="ECO:0000313" key="1">
    <source>
        <dbReference type="EMBL" id="KHQ49715.1"/>
    </source>
</evidence>
<dbReference type="Proteomes" id="UP000030960">
    <property type="component" value="Unassembled WGS sequence"/>
</dbReference>
<reference evidence="1 2" key="1">
    <citation type="submission" date="2014-10" db="EMBL/GenBank/DDBJ databases">
        <title>Genome sequence of Ponticoccus sp. strain UMTAT08 isolated from clonal culture of toxic dinoflagellate Alexandrium tamiyavanichii.</title>
        <authorList>
            <person name="Gan H.Y."/>
            <person name="Muhd D.-D."/>
            <person name="Mohd Noor M.E."/>
            <person name="Yeong Y.S."/>
            <person name="Usup G."/>
        </authorList>
    </citation>
    <scope>NUCLEOTIDE SEQUENCE [LARGE SCALE GENOMIC DNA]</scope>
    <source>
        <strain evidence="1 2">UMTAT08</strain>
    </source>
</reference>
<evidence type="ECO:0000313" key="2">
    <source>
        <dbReference type="Proteomes" id="UP000030960"/>
    </source>
</evidence>
<name>A0A0B3REP3_9RHOB</name>
<proteinExistence type="predicted"/>
<sequence>MDGSANHMDQSTPAENLFDSSTLHYDLRVEQPFFCFSGEGTTSVPVTLSVGKGAPLALYGDDPEPVKIGAKLYVNTGLPEEPVRGALVGEYRAESDAFSAQKGRHYTRNMLVTVPADTPGELILDIDLVKEGRFWGADQGHRPLRLVVTQRRVAIRPAQPDPLDMTEALMRLHDARAREARYEAVIFSLLNQLDKRDS</sequence>
<protein>
    <submittedName>
        <fullName evidence="1">Uncharacterized protein</fullName>
    </submittedName>
</protein>
<keyword evidence="2" id="KW-1185">Reference proteome</keyword>
<dbReference type="AlphaFoldDB" id="A0A0B3REP3"/>
<gene>
    <name evidence="1" type="ORF">OA50_05746</name>
</gene>
<accession>A0A0B3REP3</accession>